<proteinExistence type="predicted"/>
<evidence type="ECO:0000256" key="2">
    <source>
        <dbReference type="PROSITE-ProRule" id="PRU01091"/>
    </source>
</evidence>
<dbReference type="InterPro" id="IPR011042">
    <property type="entry name" value="6-blade_b-propeller_TolB-like"/>
</dbReference>
<dbReference type="EMBL" id="AAOH01000007">
    <property type="protein sequence ID" value="EAR27105.1"/>
    <property type="molecule type" value="Genomic_DNA"/>
</dbReference>
<dbReference type="Proteomes" id="UP000006201">
    <property type="component" value="Unassembled WGS sequence"/>
</dbReference>
<evidence type="ECO:0000313" key="6">
    <source>
        <dbReference type="Proteomes" id="UP000006201"/>
    </source>
</evidence>
<dbReference type="InterPro" id="IPR036388">
    <property type="entry name" value="WH-like_DNA-bd_sf"/>
</dbReference>
<dbReference type="STRING" id="87626.PTD2_05525"/>
<keyword evidence="3" id="KW-0812">Transmembrane</keyword>
<dbReference type="HOGENOM" id="CLU_367563_0_0_6"/>
<dbReference type="SUPFAM" id="SSF82171">
    <property type="entry name" value="DPP6 N-terminal domain-like"/>
    <property type="match status" value="1"/>
</dbReference>
<feature type="domain" description="OmpR/PhoB-type" evidence="4">
    <location>
        <begin position="1"/>
        <end position="97"/>
    </location>
</feature>
<keyword evidence="3" id="KW-0472">Membrane</keyword>
<keyword evidence="6" id="KW-1185">Reference proteome</keyword>
<organism evidence="5 6">
    <name type="scientific">Pseudoalteromonas tunicata D2</name>
    <dbReference type="NCBI Taxonomy" id="87626"/>
    <lineage>
        <taxon>Bacteria</taxon>
        <taxon>Pseudomonadati</taxon>
        <taxon>Pseudomonadota</taxon>
        <taxon>Gammaproteobacteria</taxon>
        <taxon>Alteromonadales</taxon>
        <taxon>Pseudoalteromonadaceae</taxon>
        <taxon>Pseudoalteromonas</taxon>
    </lineage>
</organism>
<dbReference type="InterPro" id="IPR001867">
    <property type="entry name" value="OmpR/PhoB-type_DNA-bd"/>
</dbReference>
<keyword evidence="3" id="KW-1133">Transmembrane helix</keyword>
<evidence type="ECO:0000256" key="3">
    <source>
        <dbReference type="SAM" id="Phobius"/>
    </source>
</evidence>
<dbReference type="InterPro" id="IPR016032">
    <property type="entry name" value="Sig_transdc_resp-reg_C-effctor"/>
</dbReference>
<dbReference type="AlphaFoldDB" id="A4CDR3"/>
<evidence type="ECO:0000256" key="1">
    <source>
        <dbReference type="ARBA" id="ARBA00023125"/>
    </source>
</evidence>
<protein>
    <submittedName>
        <fullName evidence="5">Putative transcriptional regulator</fullName>
    </submittedName>
</protein>
<dbReference type="GO" id="GO:0006355">
    <property type="term" value="P:regulation of DNA-templated transcription"/>
    <property type="evidence" value="ECO:0007669"/>
    <property type="project" value="InterPro"/>
</dbReference>
<accession>A4CDR3</accession>
<dbReference type="SMART" id="SM00862">
    <property type="entry name" value="Trans_reg_C"/>
    <property type="match status" value="1"/>
</dbReference>
<dbReference type="eggNOG" id="COG3710">
    <property type="taxonomic scope" value="Bacteria"/>
</dbReference>
<evidence type="ECO:0000259" key="4">
    <source>
        <dbReference type="PROSITE" id="PS51755"/>
    </source>
</evidence>
<gene>
    <name evidence="5" type="ORF">PTD2_05525</name>
</gene>
<dbReference type="GO" id="GO:0000160">
    <property type="term" value="P:phosphorelay signal transduction system"/>
    <property type="evidence" value="ECO:0007669"/>
    <property type="project" value="InterPro"/>
</dbReference>
<dbReference type="CDD" id="cd00383">
    <property type="entry name" value="trans_reg_C"/>
    <property type="match status" value="1"/>
</dbReference>
<comment type="caution">
    <text evidence="5">The sequence shown here is derived from an EMBL/GenBank/DDBJ whole genome shotgun (WGS) entry which is preliminary data.</text>
</comment>
<dbReference type="GO" id="GO:0003677">
    <property type="term" value="F:DNA binding"/>
    <property type="evidence" value="ECO:0007669"/>
    <property type="project" value="UniProtKB-UniRule"/>
</dbReference>
<dbReference type="SUPFAM" id="SSF46894">
    <property type="entry name" value="C-terminal effector domain of the bipartite response regulators"/>
    <property type="match status" value="1"/>
</dbReference>
<evidence type="ECO:0000313" key="5">
    <source>
        <dbReference type="EMBL" id="EAR27105.1"/>
    </source>
</evidence>
<dbReference type="OrthoDB" id="5900874at2"/>
<dbReference type="Pfam" id="PF00486">
    <property type="entry name" value="Trans_reg_C"/>
    <property type="match status" value="1"/>
</dbReference>
<reference evidence="5 6" key="1">
    <citation type="submission" date="2006-02" db="EMBL/GenBank/DDBJ databases">
        <authorList>
            <person name="Moran M.A."/>
            <person name="Kjelleberg S."/>
            <person name="Egan S."/>
            <person name="Saunders N."/>
            <person name="Thomas T."/>
            <person name="Ferriera S."/>
            <person name="Johnson J."/>
            <person name="Kravitz S."/>
            <person name="Halpern A."/>
            <person name="Remington K."/>
            <person name="Beeson K."/>
            <person name="Tran B."/>
            <person name="Rogers Y.-H."/>
            <person name="Friedman R."/>
            <person name="Venter J.C."/>
        </authorList>
    </citation>
    <scope>NUCLEOTIDE SEQUENCE [LARGE SCALE GENOMIC DNA]</scope>
    <source>
        <strain evidence="5 6">D2</strain>
    </source>
</reference>
<feature type="DNA-binding region" description="OmpR/PhoB-type" evidence="2">
    <location>
        <begin position="1"/>
        <end position="97"/>
    </location>
</feature>
<sequence>MIQIGRYQLDEEEMVLSCDDQRVLLEPKVFDVLTYFCQHHNRYISMTELHENIWQGRCVSDAAVRRIISKIRILMNDDHKNPTYIQSLPKRGYKLICPVEYDIEDAAESSSVESTAVAITDLSDHNEANNYNEPTEPEEHQDLAEELAGNFVHVVKKPKKFKYTFLSLLMLCICVFGYLAKSWFFPAIVQTQVVNTLPGDKIAVTQSADGSYLAFSGQVHDESGFQIYVKHQSDFDFRPITHHAHLPSSIAFSFDNKSLYFSDTSKINSSLNQIKLDGENREIEILVDNYFLISDVFTARTSNNVFFAAKKSTEGPFLIYEYDVVNKAVTAITASSQAESLDIKGDVSFDGSKLAVLRTNRLSHSDEIRVIDLKTKEVVIRRQHPARVYDVAWGDNNNLLILSRGQLLKINIATSEETLQFANGVKLASLDSIKNRIVSINLGLKEKLFIEKKLPFGELETKRVLKKDIYQMNYFGDKILALLKNHDVTQLGFLDLEADRFDSVIATEYNLAVLDVAPLQGKILVRINRRIALLDPSNIDLQYISSGDDLIGDATFSADNLSILFSTQNYEQWDVNIFNIAKKTTEPFLRDIRYIRPYGESFIIGDSKGELSFFSPSINKKIALNHALSKEPNTQWLVRGDYIYWSSHDLVNTTFHQLNISNLNQPELEVQQFIYNEVKPEFAIDLNNLNFLMSKSESVTSEIVEIPFR</sequence>
<dbReference type="PROSITE" id="PS51755">
    <property type="entry name" value="OMPR_PHOB"/>
    <property type="match status" value="1"/>
</dbReference>
<keyword evidence="1 2" id="KW-0238">DNA-binding</keyword>
<feature type="transmembrane region" description="Helical" evidence="3">
    <location>
        <begin position="163"/>
        <end position="185"/>
    </location>
</feature>
<dbReference type="RefSeq" id="WP_009838968.1">
    <property type="nucleotide sequence ID" value="NZ_AAOH01000007.1"/>
</dbReference>
<name>A4CDR3_9GAMM</name>
<dbReference type="Gene3D" id="2.120.10.30">
    <property type="entry name" value="TolB, C-terminal domain"/>
    <property type="match status" value="1"/>
</dbReference>
<dbReference type="Gene3D" id="1.10.10.10">
    <property type="entry name" value="Winged helix-like DNA-binding domain superfamily/Winged helix DNA-binding domain"/>
    <property type="match status" value="1"/>
</dbReference>